<gene>
    <name evidence="1" type="ORF">S06H3_00186</name>
</gene>
<evidence type="ECO:0000313" key="1">
    <source>
        <dbReference type="EMBL" id="GAH91898.1"/>
    </source>
</evidence>
<reference evidence="1" key="1">
    <citation type="journal article" date="2014" name="Front. Microbiol.">
        <title>High frequency of phylogenetically diverse reductive dehalogenase-homologous genes in deep subseafloor sedimentary metagenomes.</title>
        <authorList>
            <person name="Kawai M."/>
            <person name="Futagami T."/>
            <person name="Toyoda A."/>
            <person name="Takaki Y."/>
            <person name="Nishi S."/>
            <person name="Hori S."/>
            <person name="Arai W."/>
            <person name="Tsubouchi T."/>
            <person name="Morono Y."/>
            <person name="Uchiyama I."/>
            <person name="Ito T."/>
            <person name="Fujiyama A."/>
            <person name="Inagaki F."/>
            <person name="Takami H."/>
        </authorList>
    </citation>
    <scope>NUCLEOTIDE SEQUENCE</scope>
    <source>
        <strain evidence="1">Expedition CK06-06</strain>
    </source>
</reference>
<feature type="non-terminal residue" evidence="1">
    <location>
        <position position="1"/>
    </location>
</feature>
<organism evidence="1">
    <name type="scientific">marine sediment metagenome</name>
    <dbReference type="NCBI Taxonomy" id="412755"/>
    <lineage>
        <taxon>unclassified sequences</taxon>
        <taxon>metagenomes</taxon>
        <taxon>ecological metagenomes</taxon>
    </lineage>
</organism>
<name>X1LCM6_9ZZZZ</name>
<sequence>PHDIDIFEVNRVVRAKGSGGFKFNKSEDVGLVALVRAKIKSLYERFFGPVSLAPGILSRGGIRARGGARAPGGVLLRPGILTAPVVSES</sequence>
<comment type="caution">
    <text evidence="1">The sequence shown here is derived from an EMBL/GenBank/DDBJ whole genome shotgun (WGS) entry which is preliminary data.</text>
</comment>
<dbReference type="AlphaFoldDB" id="X1LCM6"/>
<protein>
    <submittedName>
        <fullName evidence="1">Uncharacterized protein</fullName>
    </submittedName>
</protein>
<dbReference type="EMBL" id="BARV01000026">
    <property type="protein sequence ID" value="GAH91898.1"/>
    <property type="molecule type" value="Genomic_DNA"/>
</dbReference>
<accession>X1LCM6</accession>
<proteinExistence type="predicted"/>